<dbReference type="Pfam" id="PF00270">
    <property type="entry name" value="DEAD"/>
    <property type="match status" value="1"/>
</dbReference>
<dbReference type="PANTHER" id="PTHR47959">
    <property type="entry name" value="ATP-DEPENDENT RNA HELICASE RHLE-RELATED"/>
    <property type="match status" value="1"/>
</dbReference>
<organism evidence="8 9">
    <name type="scientific">Marmota monax</name>
    <name type="common">Woodchuck</name>
    <dbReference type="NCBI Taxonomy" id="9995"/>
    <lineage>
        <taxon>Eukaryota</taxon>
        <taxon>Metazoa</taxon>
        <taxon>Chordata</taxon>
        <taxon>Craniata</taxon>
        <taxon>Vertebrata</taxon>
        <taxon>Euteleostomi</taxon>
        <taxon>Mammalia</taxon>
        <taxon>Eutheria</taxon>
        <taxon>Euarchontoglires</taxon>
        <taxon>Glires</taxon>
        <taxon>Rodentia</taxon>
        <taxon>Sciuromorpha</taxon>
        <taxon>Sciuridae</taxon>
        <taxon>Xerinae</taxon>
        <taxon>Marmotini</taxon>
        <taxon>Marmota</taxon>
    </lineage>
</organism>
<evidence type="ECO:0000256" key="6">
    <source>
        <dbReference type="PROSITE-ProRule" id="PRU00552"/>
    </source>
</evidence>
<evidence type="ECO:0000259" key="7">
    <source>
        <dbReference type="PROSITE" id="PS51195"/>
    </source>
</evidence>
<keyword evidence="2" id="KW-0547">Nucleotide-binding</keyword>
<dbReference type="Proteomes" id="UP000335636">
    <property type="component" value="Unassembled WGS sequence"/>
</dbReference>
<dbReference type="PANTHER" id="PTHR47959:SF1">
    <property type="entry name" value="ATP-DEPENDENT RNA HELICASE DBPA"/>
    <property type="match status" value="1"/>
</dbReference>
<evidence type="ECO:0000256" key="1">
    <source>
        <dbReference type="ARBA" id="ARBA00012552"/>
    </source>
</evidence>
<sequence length="51" mass="5459">TFEEANLCQTLNNNIAKAGYTKLTPVQKYSIPIILAGRDLMACAQTGSGKT</sequence>
<keyword evidence="4" id="KW-0347">Helicase</keyword>
<feature type="non-terminal residue" evidence="8">
    <location>
        <position position="51"/>
    </location>
</feature>
<dbReference type="PROSITE" id="PS51195">
    <property type="entry name" value="Q_MOTIF"/>
    <property type="match status" value="1"/>
</dbReference>
<keyword evidence="5" id="KW-0067">ATP-binding</keyword>
<dbReference type="GO" id="GO:0003676">
    <property type="term" value="F:nucleic acid binding"/>
    <property type="evidence" value="ECO:0007669"/>
    <property type="project" value="InterPro"/>
</dbReference>
<dbReference type="GO" id="GO:0003724">
    <property type="term" value="F:RNA helicase activity"/>
    <property type="evidence" value="ECO:0007669"/>
    <property type="project" value="UniProtKB-EC"/>
</dbReference>
<dbReference type="GO" id="GO:0005524">
    <property type="term" value="F:ATP binding"/>
    <property type="evidence" value="ECO:0007669"/>
    <property type="project" value="UniProtKB-KW"/>
</dbReference>
<dbReference type="EC" id="3.6.4.13" evidence="1"/>
<keyword evidence="3" id="KW-0378">Hydrolase</keyword>
<evidence type="ECO:0000256" key="4">
    <source>
        <dbReference type="ARBA" id="ARBA00022806"/>
    </source>
</evidence>
<evidence type="ECO:0000313" key="9">
    <source>
        <dbReference type="Proteomes" id="UP000335636"/>
    </source>
</evidence>
<dbReference type="GO" id="GO:0005829">
    <property type="term" value="C:cytosol"/>
    <property type="evidence" value="ECO:0007669"/>
    <property type="project" value="TreeGrafter"/>
</dbReference>
<keyword evidence="9" id="KW-1185">Reference proteome</keyword>
<reference evidence="8" key="1">
    <citation type="submission" date="2019-04" db="EMBL/GenBank/DDBJ databases">
        <authorList>
            <person name="Alioto T."/>
            <person name="Alioto T."/>
        </authorList>
    </citation>
    <scope>NUCLEOTIDE SEQUENCE [LARGE SCALE GENOMIC DNA]</scope>
</reference>
<proteinExistence type="predicted"/>
<evidence type="ECO:0000256" key="3">
    <source>
        <dbReference type="ARBA" id="ARBA00022801"/>
    </source>
</evidence>
<evidence type="ECO:0000313" key="8">
    <source>
        <dbReference type="EMBL" id="VTJ64191.1"/>
    </source>
</evidence>
<feature type="short sequence motif" description="Q motif" evidence="6">
    <location>
        <begin position="1"/>
        <end position="28"/>
    </location>
</feature>
<dbReference type="Gene3D" id="3.40.50.300">
    <property type="entry name" value="P-loop containing nucleotide triphosphate hydrolases"/>
    <property type="match status" value="1"/>
</dbReference>
<evidence type="ECO:0000256" key="5">
    <source>
        <dbReference type="ARBA" id="ARBA00022840"/>
    </source>
</evidence>
<feature type="non-terminal residue" evidence="8">
    <location>
        <position position="1"/>
    </location>
</feature>
<protein>
    <recommendedName>
        <fullName evidence="1">RNA helicase</fullName>
        <ecNumber evidence="1">3.6.4.13</ecNumber>
    </recommendedName>
</protein>
<dbReference type="InterPro" id="IPR050079">
    <property type="entry name" value="DEAD_box_RNA_helicase"/>
</dbReference>
<gene>
    <name evidence="8" type="ORF">MONAX_5E026960</name>
</gene>
<dbReference type="InterPro" id="IPR014014">
    <property type="entry name" value="RNA_helicase_DEAD_Q_motif"/>
</dbReference>
<name>A0A5E4B5E1_MARMO</name>
<dbReference type="EMBL" id="CABDUW010000257">
    <property type="protein sequence ID" value="VTJ64191.1"/>
    <property type="molecule type" value="Genomic_DNA"/>
</dbReference>
<dbReference type="GO" id="GO:0016787">
    <property type="term" value="F:hydrolase activity"/>
    <property type="evidence" value="ECO:0007669"/>
    <property type="project" value="UniProtKB-KW"/>
</dbReference>
<dbReference type="AlphaFoldDB" id="A0A5E4B5E1"/>
<accession>A0A5E4B5E1</accession>
<dbReference type="InterPro" id="IPR011545">
    <property type="entry name" value="DEAD/DEAH_box_helicase_dom"/>
</dbReference>
<dbReference type="SUPFAM" id="SSF52540">
    <property type="entry name" value="P-loop containing nucleoside triphosphate hydrolases"/>
    <property type="match status" value="1"/>
</dbReference>
<feature type="domain" description="DEAD-box RNA helicase Q" evidence="7">
    <location>
        <begin position="1"/>
        <end position="28"/>
    </location>
</feature>
<comment type="caution">
    <text evidence="8">The sequence shown here is derived from an EMBL/GenBank/DDBJ whole genome shotgun (WGS) entry which is preliminary data.</text>
</comment>
<evidence type="ECO:0000256" key="2">
    <source>
        <dbReference type="ARBA" id="ARBA00022741"/>
    </source>
</evidence>
<dbReference type="InterPro" id="IPR027417">
    <property type="entry name" value="P-loop_NTPase"/>
</dbReference>